<dbReference type="NCBIfam" id="NF041374">
    <property type="entry name" value="GDCCVxC"/>
    <property type="match status" value="1"/>
</dbReference>
<evidence type="ECO:0000313" key="2">
    <source>
        <dbReference type="Proteomes" id="UP000295479"/>
    </source>
</evidence>
<name>A0A4R5C9T1_9FLAO</name>
<protein>
    <submittedName>
        <fullName evidence="1">Uncharacterized protein</fullName>
    </submittedName>
</protein>
<gene>
    <name evidence="1" type="ORF">E0F76_13775</name>
</gene>
<dbReference type="InterPro" id="IPR047677">
    <property type="entry name" value="GDCCVxC"/>
</dbReference>
<dbReference type="AlphaFoldDB" id="A0A4R5C9T1"/>
<evidence type="ECO:0000313" key="1">
    <source>
        <dbReference type="EMBL" id="TDD95529.1"/>
    </source>
</evidence>
<dbReference type="Proteomes" id="UP000295479">
    <property type="component" value="Unassembled WGS sequence"/>
</dbReference>
<dbReference type="RefSeq" id="WP_132007166.1">
    <property type="nucleotide sequence ID" value="NZ_SMFK01000010.1"/>
</dbReference>
<sequence>MKTQLISTITCPECGHKKEETMPTEACQFFYECENCKTALRPLEGDCLVFCSYRTAACPSIQEKNDCCK</sequence>
<dbReference type="EMBL" id="SMFK01000010">
    <property type="protein sequence ID" value="TDD95529.1"/>
    <property type="molecule type" value="Genomic_DNA"/>
</dbReference>
<comment type="caution">
    <text evidence="1">The sequence shown here is derived from an EMBL/GenBank/DDBJ whole genome shotgun (WGS) entry which is preliminary data.</text>
</comment>
<organism evidence="1 2">
    <name type="scientific">Flavobacterium cellulosilyticum</name>
    <dbReference type="NCBI Taxonomy" id="2541731"/>
    <lineage>
        <taxon>Bacteria</taxon>
        <taxon>Pseudomonadati</taxon>
        <taxon>Bacteroidota</taxon>
        <taxon>Flavobacteriia</taxon>
        <taxon>Flavobacteriales</taxon>
        <taxon>Flavobacteriaceae</taxon>
        <taxon>Flavobacterium</taxon>
    </lineage>
</organism>
<dbReference type="OrthoDB" id="332228at2"/>
<proteinExistence type="predicted"/>
<keyword evidence="2" id="KW-1185">Reference proteome</keyword>
<accession>A0A4R5C9T1</accession>
<reference evidence="1 2" key="1">
    <citation type="submission" date="2019-03" db="EMBL/GenBank/DDBJ databases">
        <title>Flavobacterium AR-3-4 sp. nov. isolated from arctic soil.</title>
        <authorList>
            <person name="Chaudhary D.K."/>
        </authorList>
    </citation>
    <scope>NUCLEOTIDE SEQUENCE [LARGE SCALE GENOMIC DNA]</scope>
    <source>
        <strain evidence="1 2">AR-3-4</strain>
    </source>
</reference>